<dbReference type="GO" id="GO:0061630">
    <property type="term" value="F:ubiquitin protein ligase activity"/>
    <property type="evidence" value="ECO:0007669"/>
    <property type="project" value="TreeGrafter"/>
</dbReference>
<evidence type="ECO:0000256" key="1">
    <source>
        <dbReference type="PROSITE-ProRule" id="PRU00024"/>
    </source>
</evidence>
<dbReference type="GO" id="GO:0000209">
    <property type="term" value="P:protein polyubiquitination"/>
    <property type="evidence" value="ECO:0007669"/>
    <property type="project" value="TreeGrafter"/>
</dbReference>
<name>A0A8B8BLR2_CRAVI</name>
<keyword evidence="3" id="KW-1185">Reference proteome</keyword>
<evidence type="ECO:0000313" key="3">
    <source>
        <dbReference type="Proteomes" id="UP000694844"/>
    </source>
</evidence>
<feature type="domain" description="B box-type" evidence="2">
    <location>
        <begin position="8"/>
        <end position="53"/>
    </location>
</feature>
<protein>
    <submittedName>
        <fullName evidence="4">Uncharacterized protein LOC111111526</fullName>
    </submittedName>
</protein>
<keyword evidence="1" id="KW-0863">Zinc-finger</keyword>
<dbReference type="CDD" id="cd19756">
    <property type="entry name" value="Bbox2"/>
    <property type="match status" value="1"/>
</dbReference>
<dbReference type="Gene3D" id="2.120.10.30">
    <property type="entry name" value="TolB, C-terminal domain"/>
    <property type="match status" value="1"/>
</dbReference>
<dbReference type="AlphaFoldDB" id="A0A8B8BLR2"/>
<dbReference type="Pfam" id="PF00643">
    <property type="entry name" value="zf-B_box"/>
    <property type="match status" value="1"/>
</dbReference>
<dbReference type="GO" id="GO:0043161">
    <property type="term" value="P:proteasome-mediated ubiquitin-dependent protein catabolic process"/>
    <property type="evidence" value="ECO:0007669"/>
    <property type="project" value="TreeGrafter"/>
</dbReference>
<dbReference type="SUPFAM" id="SSF57845">
    <property type="entry name" value="B-box zinc-binding domain"/>
    <property type="match status" value="1"/>
</dbReference>
<gene>
    <name evidence="4" type="primary">LOC111111526</name>
</gene>
<organism evidence="3 4">
    <name type="scientific">Crassostrea virginica</name>
    <name type="common">Eastern oyster</name>
    <dbReference type="NCBI Taxonomy" id="6565"/>
    <lineage>
        <taxon>Eukaryota</taxon>
        <taxon>Metazoa</taxon>
        <taxon>Spiralia</taxon>
        <taxon>Lophotrochozoa</taxon>
        <taxon>Mollusca</taxon>
        <taxon>Bivalvia</taxon>
        <taxon>Autobranchia</taxon>
        <taxon>Pteriomorphia</taxon>
        <taxon>Ostreida</taxon>
        <taxon>Ostreoidea</taxon>
        <taxon>Ostreidae</taxon>
        <taxon>Crassostrea</taxon>
    </lineage>
</organism>
<evidence type="ECO:0000259" key="2">
    <source>
        <dbReference type="PROSITE" id="PS50119"/>
    </source>
</evidence>
<dbReference type="Gene3D" id="3.30.160.60">
    <property type="entry name" value="Classic Zinc Finger"/>
    <property type="match status" value="1"/>
</dbReference>
<dbReference type="InterPro" id="IPR011042">
    <property type="entry name" value="6-blade_b-propeller_TolB-like"/>
</dbReference>
<dbReference type="PANTHER" id="PTHR24104:SF57">
    <property type="entry name" value="BEE-MILK PROTEIN"/>
    <property type="match status" value="1"/>
</dbReference>
<dbReference type="Proteomes" id="UP000694844">
    <property type="component" value="Chromosome 9"/>
</dbReference>
<feature type="domain" description="B box-type" evidence="2">
    <location>
        <begin position="65"/>
        <end position="105"/>
    </location>
</feature>
<dbReference type="KEGG" id="cvn:111111526"/>
<proteinExistence type="predicted"/>
<dbReference type="PANTHER" id="PTHR24104">
    <property type="entry name" value="E3 UBIQUITIN-PROTEIN LIGASE NHLRC1-RELATED"/>
    <property type="match status" value="1"/>
</dbReference>
<dbReference type="GO" id="GO:0008270">
    <property type="term" value="F:zinc ion binding"/>
    <property type="evidence" value="ECO:0007669"/>
    <property type="project" value="UniProtKB-KW"/>
</dbReference>
<dbReference type="RefSeq" id="XP_022304262.1">
    <property type="nucleotide sequence ID" value="XM_022448554.1"/>
</dbReference>
<evidence type="ECO:0000313" key="4">
    <source>
        <dbReference type="RefSeq" id="XP_022304262.1"/>
    </source>
</evidence>
<reference evidence="4" key="1">
    <citation type="submission" date="2025-08" db="UniProtKB">
        <authorList>
            <consortium name="RefSeq"/>
        </authorList>
    </citation>
    <scope>IDENTIFICATION</scope>
    <source>
        <tissue evidence="4">Whole sample</tissue>
    </source>
</reference>
<dbReference type="SUPFAM" id="SSF101898">
    <property type="entry name" value="NHL repeat"/>
    <property type="match status" value="1"/>
</dbReference>
<dbReference type="InterPro" id="IPR000315">
    <property type="entry name" value="Znf_B-box"/>
</dbReference>
<keyword evidence="1" id="KW-0479">Metal-binding</keyword>
<dbReference type="OrthoDB" id="153872at2759"/>
<accession>A0A8B8BLR2</accession>
<dbReference type="GeneID" id="111111526"/>
<sequence length="543" mass="61212">MDPQHSAQDIVRCDLCETPVPPMCCDICHIDLCIACVVEHLSDNFKEHKVLPYKEKGSTIQYPKCQKHPPKICELKCEQCNIAICASCISSGSHGYHKKEDMLKKFIVNKENIEKDLQELKKIIFPKYQKAATNIPVRRADVKKHSHILASALDKEGEALHTEIDTIIQGMKSEIDDMDAQHIAAIDRQADAINHAITEITQAILDLQDLLDSNDACLLSAYTSRNEDFRSLPAQFQVNLPTFTPQQINREHIYQWIGCLSKLTLTYPATHLLVKPLVHAEIETDFEGHLNHQLFSLSCLSDEKIWTSGNNKIIKLYNLKGELLKSVQTKSGNVPRDIAVTRSGGLVYADYSSINLVSDTQIQTLVSLRGWEPSYLCITSSGDLLVIMESNDGKQTKVVRYFGPTEKQCIQWDDQGKPLYSPPGDTKYLNENRNLDICVADNKACAVVVVSSDGKLRFRYTGPLSYIQSNFDPVGITTDSQANILISDIMNRRIHIVDKDGLFLCYIDKCGLHHPHGLYVDSRDYLFVAEQITAKVKKIKYCK</sequence>
<dbReference type="InterPro" id="IPR050952">
    <property type="entry name" value="TRIM-NHL_E3_ligases"/>
</dbReference>
<keyword evidence="1" id="KW-0862">Zinc</keyword>
<dbReference type="PROSITE" id="PS50119">
    <property type="entry name" value="ZF_BBOX"/>
    <property type="match status" value="2"/>
</dbReference>